<evidence type="ECO:0000313" key="1">
    <source>
        <dbReference type="EMBL" id="TLD94633.1"/>
    </source>
</evidence>
<proteinExistence type="predicted"/>
<keyword evidence="2" id="KW-1185">Reference proteome</keyword>
<reference evidence="1 2" key="1">
    <citation type="journal article" date="2014" name="Genome Announc.">
        <title>Draft genome sequences of eight enterohepatic helicobacter species isolated from both laboratory and wild rodents.</title>
        <authorList>
            <person name="Sheh A."/>
            <person name="Shen Z."/>
            <person name="Fox J.G."/>
        </authorList>
    </citation>
    <scope>NUCLEOTIDE SEQUENCE [LARGE SCALE GENOMIC DNA]</scope>
    <source>
        <strain evidence="1 2">MIT 09-6949</strain>
    </source>
</reference>
<sequence>MRQIFMCYIILFAALLLLCGCADKVVYVPTKCDVPARAKPINQGSVIKYLKEVLIYAEGLERDLNFCRGAQQ</sequence>
<dbReference type="RefSeq" id="WP_052058162.1">
    <property type="nucleotide sequence ID" value="NZ_JRPR02000020.1"/>
</dbReference>
<dbReference type="STRING" id="1677920.LS71_08240"/>
<dbReference type="OrthoDB" id="5328711at2"/>
<evidence type="ECO:0000313" key="2">
    <source>
        <dbReference type="Proteomes" id="UP000029733"/>
    </source>
</evidence>
<evidence type="ECO:0008006" key="3">
    <source>
        <dbReference type="Google" id="ProtNLM"/>
    </source>
</evidence>
<dbReference type="EMBL" id="JRPR02000020">
    <property type="protein sequence ID" value="TLD94633.1"/>
    <property type="molecule type" value="Genomic_DNA"/>
</dbReference>
<dbReference type="Proteomes" id="UP000029733">
    <property type="component" value="Unassembled WGS sequence"/>
</dbReference>
<accession>A0A4U8T5A9</accession>
<organism evidence="1 2">
    <name type="scientific">Helicobacter jaachi</name>
    <dbReference type="NCBI Taxonomy" id="1677920"/>
    <lineage>
        <taxon>Bacteria</taxon>
        <taxon>Pseudomonadati</taxon>
        <taxon>Campylobacterota</taxon>
        <taxon>Epsilonproteobacteria</taxon>
        <taxon>Campylobacterales</taxon>
        <taxon>Helicobacteraceae</taxon>
        <taxon>Helicobacter</taxon>
    </lineage>
</organism>
<protein>
    <recommendedName>
        <fullName evidence="3">DNA methyltransferase</fullName>
    </recommendedName>
</protein>
<gene>
    <name evidence="1" type="ORF">LS71_009270</name>
</gene>
<name>A0A4U8T5A9_9HELI</name>
<dbReference type="AlphaFoldDB" id="A0A4U8T5A9"/>
<comment type="caution">
    <text evidence="1">The sequence shown here is derived from an EMBL/GenBank/DDBJ whole genome shotgun (WGS) entry which is preliminary data.</text>
</comment>
<dbReference type="PROSITE" id="PS51257">
    <property type="entry name" value="PROKAR_LIPOPROTEIN"/>
    <property type="match status" value="1"/>
</dbReference>